<feature type="transmembrane region" description="Helical" evidence="3">
    <location>
        <begin position="571"/>
        <end position="589"/>
    </location>
</feature>
<dbReference type="Gene3D" id="3.40.50.12780">
    <property type="entry name" value="N-terminal domain of ligase-like"/>
    <property type="match status" value="1"/>
</dbReference>
<feature type="transmembrane region" description="Helical" evidence="3">
    <location>
        <begin position="427"/>
        <end position="452"/>
    </location>
</feature>
<dbReference type="Pfam" id="PF00550">
    <property type="entry name" value="PP-binding"/>
    <property type="match status" value="1"/>
</dbReference>
<evidence type="ECO:0000313" key="5">
    <source>
        <dbReference type="EMBL" id="PZN84029.1"/>
    </source>
</evidence>
<organism evidence="5 6">
    <name type="scientific">Candidatus Methylumidiphilus alinenensis</name>
    <dbReference type="NCBI Taxonomy" id="2202197"/>
    <lineage>
        <taxon>Bacteria</taxon>
        <taxon>Pseudomonadati</taxon>
        <taxon>Pseudomonadota</taxon>
        <taxon>Gammaproteobacteria</taxon>
        <taxon>Methylococcales</taxon>
        <taxon>Candidatus Methylumidiphilus</taxon>
    </lineage>
</organism>
<keyword evidence="3" id="KW-1133">Transmembrane helix</keyword>
<dbReference type="PANTHER" id="PTHR45527:SF1">
    <property type="entry name" value="FATTY ACID SYNTHASE"/>
    <property type="match status" value="1"/>
</dbReference>
<sequence>MGMNWLLMAEPLDTRNHPNRFTPGKSDRLLGEIIITGADVQQTELPILRHFFWGGDVLSLKTSQRLRSVAPNAAQTNFYGATETPQAMGYFLIHPQSQQTPFPIGQGIKDAQLLLVTEAGTLAETDEMGEIWIRTPYLSQGYLNDLEQTHTRFVSNPFSGVADDMCYRTGDLGKYQPDGNVVFAGRSDHQVKIRGFRVEPGEVACAIERYKGIARAIVLARDDGRGSKVLVAYLTVDLNVTFEHAEVLGFLRQNLPSYMIPSFIIRLGSFPLLPNGKIDLLALPPPQVVDMPESADYVAPCNARELELVELWQDILGIDKVGVNENFLALGGDSLSALKALVRMKKLGFPNEVARSIFQGKTIREIVGEEGGELRETVGLAAESRTNLLINILRGILLTIVVIDHWFEGILNQLAGRGKMSFLLDTVAPLFNIATPGFSFVFGASLGYLFYSKYKANPNQTRKTMLFGVWLLLAGVSADVILRLLALSPDKINATLFFSAFFSPLLYYALALTTAPLWFWVISKSKREYLACAGLMALCYAAFQGSLVWLLEREQQGFWQLCRLMLVAKFNYFNMSMGTLGGVMVGIYLKRHYRDEIARKTLLAGVFGVALGIAILYFGNGSFDGFYDPIDMGVWRWTFYSGLVLVLASGVLTTLLHFASLPVFMQKGLQIVGVLGQCTFPIFVLHGLVLRAKLLFLLAGMPMWAALAIPFALFFLFCGWIMRRLYQLYYGMVTD</sequence>
<feature type="transmembrane region" description="Helical" evidence="3">
    <location>
        <begin position="695"/>
        <end position="722"/>
    </location>
</feature>
<dbReference type="Pfam" id="PF13193">
    <property type="entry name" value="AMP-binding_C"/>
    <property type="match status" value="1"/>
</dbReference>
<dbReference type="InterPro" id="IPR045851">
    <property type="entry name" value="AMP-bd_C_sf"/>
</dbReference>
<dbReference type="GO" id="GO:0005737">
    <property type="term" value="C:cytoplasm"/>
    <property type="evidence" value="ECO:0007669"/>
    <property type="project" value="TreeGrafter"/>
</dbReference>
<dbReference type="InterPro" id="IPR025110">
    <property type="entry name" value="AMP-bd_C"/>
</dbReference>
<dbReference type="InterPro" id="IPR000873">
    <property type="entry name" value="AMP-dep_synth/lig_dom"/>
</dbReference>
<dbReference type="SUPFAM" id="SSF47336">
    <property type="entry name" value="ACP-like"/>
    <property type="match status" value="1"/>
</dbReference>
<evidence type="ECO:0000259" key="4">
    <source>
        <dbReference type="PROSITE" id="PS50075"/>
    </source>
</evidence>
<feature type="transmembrane region" description="Helical" evidence="3">
    <location>
        <begin position="529"/>
        <end position="551"/>
    </location>
</feature>
<dbReference type="PROSITE" id="PS50075">
    <property type="entry name" value="CARRIER"/>
    <property type="match status" value="1"/>
</dbReference>
<dbReference type="Gene3D" id="3.30.300.30">
    <property type="match status" value="1"/>
</dbReference>
<dbReference type="GO" id="GO:0044550">
    <property type="term" value="P:secondary metabolite biosynthetic process"/>
    <property type="evidence" value="ECO:0007669"/>
    <property type="project" value="TreeGrafter"/>
</dbReference>
<feature type="transmembrane region" description="Helical" evidence="3">
    <location>
        <begin position="671"/>
        <end position="689"/>
    </location>
</feature>
<dbReference type="AlphaFoldDB" id="A0A2W4RRF8"/>
<reference evidence="5 6" key="1">
    <citation type="journal article" date="2018" name="Aquat. Microb. Ecol.">
        <title>Gammaproteobacterial methanotrophs dominate.</title>
        <authorList>
            <person name="Rissanen A.J."/>
            <person name="Saarenheimo J."/>
            <person name="Tiirola M."/>
            <person name="Peura S."/>
            <person name="Aalto S.L."/>
            <person name="Karvinen A."/>
            <person name="Nykanen H."/>
        </authorList>
    </citation>
    <scope>NUCLEOTIDE SEQUENCE [LARGE SCALE GENOMIC DNA]</scope>
    <source>
        <strain evidence="5">AMbin10</strain>
    </source>
</reference>
<dbReference type="GO" id="GO:0031177">
    <property type="term" value="F:phosphopantetheine binding"/>
    <property type="evidence" value="ECO:0007669"/>
    <property type="project" value="TreeGrafter"/>
</dbReference>
<dbReference type="PROSITE" id="PS00012">
    <property type="entry name" value="PHOSPHOPANTETHEINE"/>
    <property type="match status" value="1"/>
</dbReference>
<dbReference type="PANTHER" id="PTHR45527">
    <property type="entry name" value="NONRIBOSOMAL PEPTIDE SYNTHETASE"/>
    <property type="match status" value="1"/>
</dbReference>
<proteinExistence type="predicted"/>
<keyword evidence="2" id="KW-0597">Phosphoprotein</keyword>
<dbReference type="InterPro" id="IPR006162">
    <property type="entry name" value="Ppantetheine_attach_site"/>
</dbReference>
<dbReference type="Gene3D" id="1.10.1200.10">
    <property type="entry name" value="ACP-like"/>
    <property type="match status" value="1"/>
</dbReference>
<dbReference type="EMBL" id="QJPH01000167">
    <property type="protein sequence ID" value="PZN84029.1"/>
    <property type="molecule type" value="Genomic_DNA"/>
</dbReference>
<dbReference type="GO" id="GO:0043041">
    <property type="term" value="P:amino acid activation for nonribosomal peptide biosynthetic process"/>
    <property type="evidence" value="ECO:0007669"/>
    <property type="project" value="TreeGrafter"/>
</dbReference>
<protein>
    <recommendedName>
        <fullName evidence="4">Carrier domain-containing protein</fullName>
    </recommendedName>
</protein>
<feature type="transmembrane region" description="Helical" evidence="3">
    <location>
        <begin position="601"/>
        <end position="619"/>
    </location>
</feature>
<feature type="transmembrane region" description="Helical" evidence="3">
    <location>
        <begin position="464"/>
        <end position="485"/>
    </location>
</feature>
<keyword evidence="1" id="KW-0596">Phosphopantetheine</keyword>
<evidence type="ECO:0000256" key="3">
    <source>
        <dbReference type="SAM" id="Phobius"/>
    </source>
</evidence>
<gene>
    <name evidence="5" type="ORF">DM484_03385</name>
</gene>
<dbReference type="SUPFAM" id="SSF56801">
    <property type="entry name" value="Acetyl-CoA synthetase-like"/>
    <property type="match status" value="1"/>
</dbReference>
<evidence type="ECO:0000256" key="1">
    <source>
        <dbReference type="ARBA" id="ARBA00022450"/>
    </source>
</evidence>
<feature type="domain" description="Carrier" evidence="4">
    <location>
        <begin position="299"/>
        <end position="374"/>
    </location>
</feature>
<comment type="caution">
    <text evidence="5">The sequence shown here is derived from an EMBL/GenBank/DDBJ whole genome shotgun (WGS) entry which is preliminary data.</text>
</comment>
<dbReference type="InterPro" id="IPR036736">
    <property type="entry name" value="ACP-like_sf"/>
</dbReference>
<name>A0A2W4RRF8_9GAMM</name>
<dbReference type="Proteomes" id="UP000249396">
    <property type="component" value="Unassembled WGS sequence"/>
</dbReference>
<evidence type="ECO:0000256" key="2">
    <source>
        <dbReference type="ARBA" id="ARBA00022553"/>
    </source>
</evidence>
<dbReference type="Pfam" id="PF00501">
    <property type="entry name" value="AMP-binding"/>
    <property type="match status" value="1"/>
</dbReference>
<feature type="transmembrane region" description="Helical" evidence="3">
    <location>
        <begin position="505"/>
        <end position="522"/>
    </location>
</feature>
<accession>A0A2W4RRF8</accession>
<feature type="transmembrane region" description="Helical" evidence="3">
    <location>
        <begin position="639"/>
        <end position="659"/>
    </location>
</feature>
<keyword evidence="3" id="KW-0472">Membrane</keyword>
<evidence type="ECO:0000313" key="6">
    <source>
        <dbReference type="Proteomes" id="UP000249396"/>
    </source>
</evidence>
<keyword evidence="3" id="KW-0812">Transmembrane</keyword>
<dbReference type="InterPro" id="IPR042099">
    <property type="entry name" value="ANL_N_sf"/>
</dbReference>
<dbReference type="InterPro" id="IPR009081">
    <property type="entry name" value="PP-bd_ACP"/>
</dbReference>